<sequence length="146" mass="16529">MSRLVAELTNVESRPDEAIKVEYTYLGNSVTRYLETDADEIDHRPRAFIARDSDTNSFQVFSFLRGGPDWRSYTAPCESLGEFGEEIGFDAKTSMVPLSEVSGHGDEAPNEDEKVATAAETEQAPEEKETRLRRSKMPYDREDAWL</sequence>
<dbReference type="Proteomes" id="UP000095149">
    <property type="component" value="Unassembled WGS sequence"/>
</dbReference>
<comment type="caution">
    <text evidence="2">The sequence shown here is derived from an EMBL/GenBank/DDBJ whole genome shotgun (WGS) entry which is preliminary data.</text>
</comment>
<protein>
    <submittedName>
        <fullName evidence="2">Uncharacterized protein</fullName>
    </submittedName>
</protein>
<reference evidence="2 3" key="1">
    <citation type="submission" date="2016-06" db="EMBL/GenBank/DDBJ databases">
        <title>Evolution of pathogenesis and genome organization in the Tremellales.</title>
        <authorList>
            <person name="Cuomo C."/>
            <person name="Litvintseva A."/>
            <person name="Heitman J."/>
            <person name="Chen Y."/>
            <person name="Sun S."/>
            <person name="Springer D."/>
            <person name="Dromer F."/>
            <person name="Young S."/>
            <person name="Zeng Q."/>
            <person name="Chapman S."/>
            <person name="Gujja S."/>
            <person name="Saif S."/>
            <person name="Birren B."/>
        </authorList>
    </citation>
    <scope>NUCLEOTIDE SEQUENCE [LARGE SCALE GENOMIC DNA]</scope>
    <source>
        <strain evidence="2 3">CBS 6273</strain>
    </source>
</reference>
<dbReference type="AlphaFoldDB" id="A0A1E3JLI5"/>
<feature type="compositionally biased region" description="Basic and acidic residues" evidence="1">
    <location>
        <begin position="125"/>
        <end position="146"/>
    </location>
</feature>
<gene>
    <name evidence="2" type="ORF">I350_06567</name>
</gene>
<feature type="compositionally biased region" description="Basic and acidic residues" evidence="1">
    <location>
        <begin position="103"/>
        <end position="115"/>
    </location>
</feature>
<feature type="region of interest" description="Disordered" evidence="1">
    <location>
        <begin position="99"/>
        <end position="146"/>
    </location>
</feature>
<accession>A0A1E3JLI5</accession>
<evidence type="ECO:0000313" key="2">
    <source>
        <dbReference type="EMBL" id="ODO01739.1"/>
    </source>
</evidence>
<proteinExistence type="predicted"/>
<evidence type="ECO:0000313" key="3">
    <source>
        <dbReference type="Proteomes" id="UP000095149"/>
    </source>
</evidence>
<dbReference type="EMBL" id="MEKH01000010">
    <property type="protein sequence ID" value="ODO01739.1"/>
    <property type="molecule type" value="Genomic_DNA"/>
</dbReference>
<evidence type="ECO:0000256" key="1">
    <source>
        <dbReference type="SAM" id="MobiDB-lite"/>
    </source>
</evidence>
<organism evidence="2 3">
    <name type="scientific">Cryptococcus amylolentus CBS 6273</name>
    <dbReference type="NCBI Taxonomy" id="1296118"/>
    <lineage>
        <taxon>Eukaryota</taxon>
        <taxon>Fungi</taxon>
        <taxon>Dikarya</taxon>
        <taxon>Basidiomycota</taxon>
        <taxon>Agaricomycotina</taxon>
        <taxon>Tremellomycetes</taxon>
        <taxon>Tremellales</taxon>
        <taxon>Cryptococcaceae</taxon>
        <taxon>Cryptococcus</taxon>
    </lineage>
</organism>
<dbReference type="OrthoDB" id="2578274at2759"/>
<name>A0A1E3JLI5_9TREE</name>